<evidence type="ECO:0000256" key="2">
    <source>
        <dbReference type="ARBA" id="ARBA00023128"/>
    </source>
</evidence>
<keyword evidence="2" id="KW-0496">Mitochondrion</keyword>
<evidence type="ECO:0000256" key="3">
    <source>
        <dbReference type="ARBA" id="ARBA00023157"/>
    </source>
</evidence>
<evidence type="ECO:0000313" key="6">
    <source>
        <dbReference type="EMBL" id="CAK1543375.1"/>
    </source>
</evidence>
<dbReference type="InterPro" id="IPR051040">
    <property type="entry name" value="COX23"/>
</dbReference>
<sequence>MPAQKNPDAERNNPCLKEQEASYNCLSRNGYNADKCEQYFDNYNTCKKFWGKVSQDRRSKGLAPYLPEVSEREKVKEDYLKKVYFN</sequence>
<dbReference type="AlphaFoldDB" id="A0AAV1J1J9"/>
<proteinExistence type="inferred from homology"/>
<dbReference type="SUPFAM" id="SSF47072">
    <property type="entry name" value="Cysteine alpha-hairpin motif"/>
    <property type="match status" value="1"/>
</dbReference>
<keyword evidence="7" id="KW-1185">Reference proteome</keyword>
<dbReference type="Gene3D" id="1.10.287.1130">
    <property type="entry name" value="CytochromE C oxidase copper chaperone"/>
    <property type="match status" value="1"/>
</dbReference>
<dbReference type="PANTHER" id="PTHR46811:SF1">
    <property type="entry name" value="COILED-COIL-HELIX-COILED-COIL-HELIX DOMAIN-CONTAINING PROTEIN 7"/>
    <property type="match status" value="1"/>
</dbReference>
<name>A0AAV1J1J9_9NEOP</name>
<gene>
    <name evidence="6" type="ORF">LNINA_LOCUS3192</name>
</gene>
<comment type="subcellular location">
    <subcellularLocation>
        <location evidence="1">Mitochondrion intermembrane space</location>
    </subcellularLocation>
</comment>
<evidence type="ECO:0000256" key="4">
    <source>
        <dbReference type="ARBA" id="ARBA00038205"/>
    </source>
</evidence>
<dbReference type="PANTHER" id="PTHR46811">
    <property type="entry name" value="COILED-COIL-HELIX-COILED-COIL-HELIX DOMAIN-CONTAINING PROTEIN 7"/>
    <property type="match status" value="1"/>
</dbReference>
<comment type="caution">
    <text evidence="6">The sequence shown here is derived from an EMBL/GenBank/DDBJ whole genome shotgun (WGS) entry which is preliminary data.</text>
</comment>
<comment type="similarity">
    <text evidence="4">Belongs to the CHCHD7 family.</text>
</comment>
<reference evidence="6 7" key="1">
    <citation type="submission" date="2023-11" db="EMBL/GenBank/DDBJ databases">
        <authorList>
            <person name="Okamura Y."/>
        </authorList>
    </citation>
    <scope>NUCLEOTIDE SEQUENCE [LARGE SCALE GENOMIC DNA]</scope>
</reference>
<dbReference type="Pfam" id="PF02297">
    <property type="entry name" value="COX6B"/>
    <property type="match status" value="1"/>
</dbReference>
<evidence type="ECO:0000313" key="7">
    <source>
        <dbReference type="Proteomes" id="UP001497472"/>
    </source>
</evidence>
<dbReference type="InterPro" id="IPR048280">
    <property type="entry name" value="COX6B-like"/>
</dbReference>
<dbReference type="Proteomes" id="UP001497472">
    <property type="component" value="Unassembled WGS sequence"/>
</dbReference>
<protein>
    <recommendedName>
        <fullName evidence="5">Coiled-coil-helix-coiled-coil-helix domain-containing protein 7</fullName>
    </recommendedName>
</protein>
<dbReference type="InterPro" id="IPR009069">
    <property type="entry name" value="Cys_alpha_HP_mot_SF"/>
</dbReference>
<organism evidence="6 7">
    <name type="scientific">Leptosia nina</name>
    <dbReference type="NCBI Taxonomy" id="320188"/>
    <lineage>
        <taxon>Eukaryota</taxon>
        <taxon>Metazoa</taxon>
        <taxon>Ecdysozoa</taxon>
        <taxon>Arthropoda</taxon>
        <taxon>Hexapoda</taxon>
        <taxon>Insecta</taxon>
        <taxon>Pterygota</taxon>
        <taxon>Neoptera</taxon>
        <taxon>Endopterygota</taxon>
        <taxon>Lepidoptera</taxon>
        <taxon>Glossata</taxon>
        <taxon>Ditrysia</taxon>
        <taxon>Papilionoidea</taxon>
        <taxon>Pieridae</taxon>
        <taxon>Pierinae</taxon>
        <taxon>Leptosia</taxon>
    </lineage>
</organism>
<evidence type="ECO:0000256" key="5">
    <source>
        <dbReference type="ARBA" id="ARBA00039509"/>
    </source>
</evidence>
<accession>A0AAV1J1J9</accession>
<keyword evidence="3" id="KW-1015">Disulfide bond</keyword>
<dbReference type="GO" id="GO:0033108">
    <property type="term" value="P:mitochondrial respiratory chain complex assembly"/>
    <property type="evidence" value="ECO:0007669"/>
    <property type="project" value="TreeGrafter"/>
</dbReference>
<dbReference type="GO" id="GO:0005758">
    <property type="term" value="C:mitochondrial intermembrane space"/>
    <property type="evidence" value="ECO:0007669"/>
    <property type="project" value="UniProtKB-SubCell"/>
</dbReference>
<dbReference type="PROSITE" id="PS51808">
    <property type="entry name" value="CHCH"/>
    <property type="match status" value="1"/>
</dbReference>
<evidence type="ECO:0000256" key="1">
    <source>
        <dbReference type="ARBA" id="ARBA00004569"/>
    </source>
</evidence>
<dbReference type="EMBL" id="CAVLEF010000004">
    <property type="protein sequence ID" value="CAK1543375.1"/>
    <property type="molecule type" value="Genomic_DNA"/>
</dbReference>